<dbReference type="InterPro" id="IPR013320">
    <property type="entry name" value="ConA-like_dom_sf"/>
</dbReference>
<reference evidence="2" key="1">
    <citation type="submission" date="2022-12" db="EMBL/GenBank/DDBJ databases">
        <title>New Phytohabitans aurantiacus sp. RD004123 nov., an actinomycete isolated from soil.</title>
        <authorList>
            <person name="Triningsih D.W."/>
            <person name="Harunari E."/>
            <person name="Igarashi Y."/>
        </authorList>
    </citation>
    <scope>NUCLEOTIDE SEQUENCE</scope>
    <source>
        <strain evidence="2">RD004123</strain>
    </source>
</reference>
<accession>A0ABQ5QKE6</accession>
<keyword evidence="1" id="KW-0732">Signal</keyword>
<evidence type="ECO:0008006" key="4">
    <source>
        <dbReference type="Google" id="ProtNLM"/>
    </source>
</evidence>
<comment type="caution">
    <text evidence="2">The sequence shown here is derived from an EMBL/GenBank/DDBJ whole genome shotgun (WGS) entry which is preliminary data.</text>
</comment>
<sequence length="233" mass="24474">MSPKLHVALLALVSIGLAGLARPAHSGPPSFSVRYTFDGWYSGSVLDTAGRYPIYVRGAMAFAPRDGGWAARYPARCDNPECPRAILESGPVEQFNPGTRSMRYGASVLMTAADTGDGANVVQKGYSTGGVTQLKLQVDGAAGQPSCVVASKTKIYRVIAPVTVADGRWHALACARTSTNLSISVDGAPRGRVPVPADVSIVNSEPLRIGGKNLSPNNDQYAGLLDDVFLVID</sequence>
<dbReference type="Proteomes" id="UP001144280">
    <property type="component" value="Unassembled WGS sequence"/>
</dbReference>
<feature type="signal peptide" evidence="1">
    <location>
        <begin position="1"/>
        <end position="26"/>
    </location>
</feature>
<organism evidence="2 3">
    <name type="scientific">Phytohabitans aurantiacus</name>
    <dbReference type="NCBI Taxonomy" id="3016789"/>
    <lineage>
        <taxon>Bacteria</taxon>
        <taxon>Bacillati</taxon>
        <taxon>Actinomycetota</taxon>
        <taxon>Actinomycetes</taxon>
        <taxon>Micromonosporales</taxon>
        <taxon>Micromonosporaceae</taxon>
    </lineage>
</organism>
<gene>
    <name evidence="2" type="ORF">Pa4123_03530</name>
</gene>
<dbReference type="RefSeq" id="WP_281891941.1">
    <property type="nucleotide sequence ID" value="NZ_BSDI01000001.1"/>
</dbReference>
<evidence type="ECO:0000313" key="2">
    <source>
        <dbReference type="EMBL" id="GLH95081.1"/>
    </source>
</evidence>
<evidence type="ECO:0000313" key="3">
    <source>
        <dbReference type="Proteomes" id="UP001144280"/>
    </source>
</evidence>
<proteinExistence type="predicted"/>
<dbReference type="Pfam" id="PF13385">
    <property type="entry name" value="Laminin_G_3"/>
    <property type="match status" value="1"/>
</dbReference>
<feature type="chain" id="PRO_5045245789" description="Laminin G domain-containing protein" evidence="1">
    <location>
        <begin position="27"/>
        <end position="233"/>
    </location>
</feature>
<evidence type="ECO:0000256" key="1">
    <source>
        <dbReference type="SAM" id="SignalP"/>
    </source>
</evidence>
<dbReference type="EMBL" id="BSDI01000001">
    <property type="protein sequence ID" value="GLH95081.1"/>
    <property type="molecule type" value="Genomic_DNA"/>
</dbReference>
<dbReference type="Gene3D" id="2.60.120.200">
    <property type="match status" value="1"/>
</dbReference>
<dbReference type="SUPFAM" id="SSF49899">
    <property type="entry name" value="Concanavalin A-like lectins/glucanases"/>
    <property type="match status" value="1"/>
</dbReference>
<keyword evidence="3" id="KW-1185">Reference proteome</keyword>
<name>A0ABQ5QKE6_9ACTN</name>
<protein>
    <recommendedName>
        <fullName evidence="4">Laminin G domain-containing protein</fullName>
    </recommendedName>
</protein>